<dbReference type="Proteomes" id="UP000499080">
    <property type="component" value="Unassembled WGS sequence"/>
</dbReference>
<evidence type="ECO:0000313" key="2">
    <source>
        <dbReference type="Proteomes" id="UP000499080"/>
    </source>
</evidence>
<protein>
    <submittedName>
        <fullName evidence="1">Uncharacterized protein</fullName>
    </submittedName>
</protein>
<keyword evidence="2" id="KW-1185">Reference proteome</keyword>
<sequence length="90" mass="9804">MAELVSIQNNDFPPQVGKPPQCAYRVLVLPSEKGNEGAVWSANGGFDSRRTSKGSSFHSRRPPVSLQWHNITLTSSIGTIFLVYSEAPTS</sequence>
<evidence type="ECO:0000313" key="1">
    <source>
        <dbReference type="EMBL" id="GBM48774.1"/>
    </source>
</evidence>
<comment type="caution">
    <text evidence="1">The sequence shown here is derived from an EMBL/GenBank/DDBJ whole genome shotgun (WGS) entry which is preliminary data.</text>
</comment>
<name>A0A4Y2G9Y3_ARAVE</name>
<gene>
    <name evidence="1" type="ORF">AVEN_239207_1</name>
</gene>
<organism evidence="1 2">
    <name type="scientific">Araneus ventricosus</name>
    <name type="common">Orbweaver spider</name>
    <name type="synonym">Epeira ventricosa</name>
    <dbReference type="NCBI Taxonomy" id="182803"/>
    <lineage>
        <taxon>Eukaryota</taxon>
        <taxon>Metazoa</taxon>
        <taxon>Ecdysozoa</taxon>
        <taxon>Arthropoda</taxon>
        <taxon>Chelicerata</taxon>
        <taxon>Arachnida</taxon>
        <taxon>Araneae</taxon>
        <taxon>Araneomorphae</taxon>
        <taxon>Entelegynae</taxon>
        <taxon>Araneoidea</taxon>
        <taxon>Araneidae</taxon>
        <taxon>Araneus</taxon>
    </lineage>
</organism>
<dbReference type="EMBL" id="BGPR01176571">
    <property type="protein sequence ID" value="GBM48774.1"/>
    <property type="molecule type" value="Genomic_DNA"/>
</dbReference>
<dbReference type="AlphaFoldDB" id="A0A4Y2G9Y3"/>
<proteinExistence type="predicted"/>
<reference evidence="1 2" key="1">
    <citation type="journal article" date="2019" name="Sci. Rep.">
        <title>Orb-weaving spider Araneus ventricosus genome elucidates the spidroin gene catalogue.</title>
        <authorList>
            <person name="Kono N."/>
            <person name="Nakamura H."/>
            <person name="Ohtoshi R."/>
            <person name="Moran D.A.P."/>
            <person name="Shinohara A."/>
            <person name="Yoshida Y."/>
            <person name="Fujiwara M."/>
            <person name="Mori M."/>
            <person name="Tomita M."/>
            <person name="Arakawa K."/>
        </authorList>
    </citation>
    <scope>NUCLEOTIDE SEQUENCE [LARGE SCALE GENOMIC DNA]</scope>
</reference>
<accession>A0A4Y2G9Y3</accession>